<dbReference type="GO" id="GO:0005886">
    <property type="term" value="C:plasma membrane"/>
    <property type="evidence" value="ECO:0007669"/>
    <property type="project" value="UniProtKB-SubCell"/>
</dbReference>
<dbReference type="AlphaFoldDB" id="A0A7C1E8J5"/>
<evidence type="ECO:0000256" key="8">
    <source>
        <dbReference type="HAMAP-Rule" id="MF_00422"/>
    </source>
</evidence>
<evidence type="ECO:0000256" key="5">
    <source>
        <dbReference type="ARBA" id="ARBA00023010"/>
    </source>
</evidence>
<keyword evidence="8" id="KW-1003">Cell membrane</keyword>
<reference evidence="9" key="1">
    <citation type="journal article" date="2020" name="mSystems">
        <title>Genome- and Community-Level Interaction Insights into Carbon Utilization and Element Cycling Functions of Hydrothermarchaeota in Hydrothermal Sediment.</title>
        <authorList>
            <person name="Zhou Z."/>
            <person name="Liu Y."/>
            <person name="Xu W."/>
            <person name="Pan J."/>
            <person name="Luo Z.H."/>
            <person name="Li M."/>
        </authorList>
    </citation>
    <scope>NUCLEOTIDE SEQUENCE [LARGE SCALE GENOMIC DNA]</scope>
    <source>
        <strain evidence="9">SpSt-123</strain>
    </source>
</reference>
<dbReference type="HAMAP" id="MF_00422">
    <property type="entry name" value="SecE"/>
    <property type="match status" value="1"/>
</dbReference>
<evidence type="ECO:0000256" key="1">
    <source>
        <dbReference type="ARBA" id="ARBA00022448"/>
    </source>
</evidence>
<protein>
    <recommendedName>
        <fullName evidence="8">Protein translocase subunit SecE</fullName>
    </recommendedName>
    <alternativeName>
        <fullName evidence="8">Protein transport protein Sec61 gamma subunit homolog</fullName>
    </alternativeName>
</protein>
<dbReference type="EMBL" id="DSDY01000131">
    <property type="protein sequence ID" value="HDS10796.1"/>
    <property type="molecule type" value="Genomic_DNA"/>
</dbReference>
<dbReference type="Gene3D" id="1.20.5.820">
    <property type="entry name" value="Preprotein translocase SecE subunit"/>
    <property type="match status" value="1"/>
</dbReference>
<dbReference type="SUPFAM" id="SSF103456">
    <property type="entry name" value="Preprotein translocase SecE subunit"/>
    <property type="match status" value="1"/>
</dbReference>
<comment type="subcellular location">
    <subcellularLocation>
        <location evidence="8">Cell membrane</location>
        <topology evidence="8">Single-pass membrane protein</topology>
    </subcellularLocation>
    <subcellularLocation>
        <location evidence="7">Endomembrane system</location>
        <topology evidence="7">Single-pass membrane protein</topology>
    </subcellularLocation>
</comment>
<accession>A0A7C1E8J5</accession>
<sequence length="65" mass="7174">MCAERRGGLRGLIDSWRRILKLARKPDKEEFSVLLKLNLLGFTLIGAISYLIHIIATVIAPAIAG</sequence>
<dbReference type="GO" id="GO:0008320">
    <property type="term" value="F:protein transmembrane transporter activity"/>
    <property type="evidence" value="ECO:0007669"/>
    <property type="project" value="UniProtKB-UniRule"/>
</dbReference>
<dbReference type="InterPro" id="IPR008158">
    <property type="entry name" value="Translocase_Sec61-g"/>
</dbReference>
<evidence type="ECO:0000256" key="4">
    <source>
        <dbReference type="ARBA" id="ARBA00022989"/>
    </source>
</evidence>
<gene>
    <name evidence="8" type="primary">secE</name>
    <name evidence="9" type="ORF">ENO04_04185</name>
</gene>
<dbReference type="GO" id="GO:0009306">
    <property type="term" value="P:protein secretion"/>
    <property type="evidence" value="ECO:0007669"/>
    <property type="project" value="UniProtKB-UniRule"/>
</dbReference>
<dbReference type="GO" id="GO:0065002">
    <property type="term" value="P:intracellular protein transmembrane transport"/>
    <property type="evidence" value="ECO:0007669"/>
    <property type="project" value="UniProtKB-UniRule"/>
</dbReference>
<keyword evidence="2 8" id="KW-0812">Transmembrane</keyword>
<comment type="caution">
    <text evidence="9">The sequence shown here is derived from an EMBL/GenBank/DDBJ whole genome shotgun (WGS) entry which is preliminary data.</text>
</comment>
<keyword evidence="4 8" id="KW-1133">Transmembrane helix</keyword>
<evidence type="ECO:0000256" key="7">
    <source>
        <dbReference type="ARBA" id="ARBA00037847"/>
    </source>
</evidence>
<comment type="function">
    <text evidence="8">Essential subunit of the Sec protein translocation channel SecYEG. Clamps together the 2 halves of SecY. May contact the channel plug during translocation.</text>
</comment>
<comment type="similarity">
    <text evidence="8">Belongs to the SecE/SEC61-gamma family.</text>
</comment>
<keyword evidence="6 8" id="KW-0472">Membrane</keyword>
<evidence type="ECO:0000256" key="3">
    <source>
        <dbReference type="ARBA" id="ARBA00022927"/>
    </source>
</evidence>
<evidence type="ECO:0000256" key="2">
    <source>
        <dbReference type="ARBA" id="ARBA00022692"/>
    </source>
</evidence>
<keyword evidence="1 8" id="KW-0813">Transport</keyword>
<organism evidence="9">
    <name type="scientific">Fervidicoccus fontis</name>
    <dbReference type="NCBI Taxonomy" id="683846"/>
    <lineage>
        <taxon>Archaea</taxon>
        <taxon>Thermoproteota</taxon>
        <taxon>Thermoprotei</taxon>
        <taxon>Fervidicoccales</taxon>
        <taxon>Fervidicoccaceae</taxon>
        <taxon>Fervidicoccus</taxon>
    </lineage>
</organism>
<proteinExistence type="inferred from homology"/>
<keyword evidence="5 8" id="KW-0811">Translocation</keyword>
<dbReference type="NCBIfam" id="TIGR00327">
    <property type="entry name" value="secE_euk_arch"/>
    <property type="match status" value="1"/>
</dbReference>
<name>A0A7C1E8J5_9CREN</name>
<evidence type="ECO:0000313" key="9">
    <source>
        <dbReference type="EMBL" id="HDS10796.1"/>
    </source>
</evidence>
<evidence type="ECO:0000256" key="6">
    <source>
        <dbReference type="ARBA" id="ARBA00023136"/>
    </source>
</evidence>
<dbReference type="GO" id="GO:0012505">
    <property type="term" value="C:endomembrane system"/>
    <property type="evidence" value="ECO:0007669"/>
    <property type="project" value="UniProtKB-SubCell"/>
</dbReference>
<dbReference type="InterPro" id="IPR023391">
    <property type="entry name" value="Prot_translocase_SecE_dom_sf"/>
</dbReference>
<dbReference type="InterPro" id="IPR001901">
    <property type="entry name" value="Translocase_SecE/Sec61-g"/>
</dbReference>
<dbReference type="GO" id="GO:0006605">
    <property type="term" value="P:protein targeting"/>
    <property type="evidence" value="ECO:0007669"/>
    <property type="project" value="UniProtKB-UniRule"/>
</dbReference>
<feature type="transmembrane region" description="Helical" evidence="8">
    <location>
        <begin position="39"/>
        <end position="64"/>
    </location>
</feature>
<keyword evidence="3 8" id="KW-0653">Protein transport</keyword>
<comment type="subunit">
    <text evidence="8">Component of the Sec protein translocase complex. Heterotrimer consisting of SecY (alpha), SecG (beta) and SecE (gamma) subunits. The heterotrimers can form oligomers, although 1 heterotrimer is thought to be able to translocate proteins. Interacts with the ribosome. May interact with SecDF, and other proteins may be involved.</text>
</comment>